<comment type="caution">
    <text evidence="1">The sequence shown here is derived from an EMBL/GenBank/DDBJ whole genome shotgun (WGS) entry which is preliminary data.</text>
</comment>
<organism evidence="1 2">
    <name type="scientific">Aspergillus eucalypticola (strain CBS 122712 / IBT 29274)</name>
    <dbReference type="NCBI Taxonomy" id="1448314"/>
    <lineage>
        <taxon>Eukaryota</taxon>
        <taxon>Fungi</taxon>
        <taxon>Dikarya</taxon>
        <taxon>Ascomycota</taxon>
        <taxon>Pezizomycotina</taxon>
        <taxon>Eurotiomycetes</taxon>
        <taxon>Eurotiomycetidae</taxon>
        <taxon>Eurotiales</taxon>
        <taxon>Aspergillaceae</taxon>
        <taxon>Aspergillus</taxon>
        <taxon>Aspergillus subgen. Circumdati</taxon>
    </lineage>
</organism>
<sequence>MGRYVDLGFPPAGVSLRFPFLGFDANLPYPWRPTFLQKAKEYDWTIVETACSSKAPFPSTLVACTTVKKNWALPTIGGLSPDAFRLGMCRPPKT</sequence>
<accession>A0A317W852</accession>
<gene>
    <name evidence="1" type="ORF">BO83DRAFT_375399</name>
</gene>
<reference evidence="1" key="1">
    <citation type="submission" date="2016-12" db="EMBL/GenBank/DDBJ databases">
        <title>The genomes of Aspergillus section Nigri reveals drivers in fungal speciation.</title>
        <authorList>
            <consortium name="DOE Joint Genome Institute"/>
            <person name="Vesth T.C."/>
            <person name="Nybo J."/>
            <person name="Theobald S."/>
            <person name="Brandl J."/>
            <person name="Frisvad J.C."/>
            <person name="Nielsen K.F."/>
            <person name="Lyhne E.K."/>
            <person name="Kogle M.E."/>
            <person name="Kuo A."/>
            <person name="Riley R."/>
            <person name="Clum A."/>
            <person name="Nolan M."/>
            <person name="Lipzen A."/>
            <person name="Salamov A."/>
            <person name="Henrissat B."/>
            <person name="Wiebenga A."/>
            <person name="De vries R.P."/>
            <person name="Grigoriev I.V."/>
            <person name="Mortensen U.H."/>
            <person name="Andersen M.R."/>
            <person name="Baker S.E."/>
        </authorList>
    </citation>
    <scope>NUCLEOTIDE SEQUENCE</scope>
    <source>
        <strain evidence="1">CBS 122712</strain>
    </source>
</reference>
<keyword evidence="2" id="KW-1185">Reference proteome</keyword>
<dbReference type="EMBL" id="MSFU01000004">
    <property type="protein sequence ID" value="PWY81188.1"/>
    <property type="molecule type" value="Genomic_DNA"/>
</dbReference>
<dbReference type="Proteomes" id="UP000246171">
    <property type="component" value="Unassembled WGS sequence"/>
</dbReference>
<dbReference type="AlphaFoldDB" id="A0A317W852"/>
<proteinExistence type="predicted"/>
<name>A0A317W852_ASPEC</name>
<protein>
    <submittedName>
        <fullName evidence="1">Uncharacterized protein</fullName>
    </submittedName>
</protein>
<evidence type="ECO:0000313" key="2">
    <source>
        <dbReference type="Proteomes" id="UP000246171"/>
    </source>
</evidence>
<dbReference type="VEuPathDB" id="FungiDB:BO83DRAFT_375399"/>
<dbReference type="GeneID" id="37052411"/>
<dbReference type="RefSeq" id="XP_025391611.1">
    <property type="nucleotide sequence ID" value="XM_025530449.1"/>
</dbReference>
<evidence type="ECO:0000313" key="1">
    <source>
        <dbReference type="EMBL" id="PWY81188.1"/>
    </source>
</evidence>